<organism evidence="8 9">
    <name type="scientific">Neolewinella aurantiaca</name>
    <dbReference type="NCBI Taxonomy" id="2602767"/>
    <lineage>
        <taxon>Bacteria</taxon>
        <taxon>Pseudomonadati</taxon>
        <taxon>Bacteroidota</taxon>
        <taxon>Saprospiria</taxon>
        <taxon>Saprospirales</taxon>
        <taxon>Lewinellaceae</taxon>
        <taxon>Neolewinella</taxon>
    </lineage>
</organism>
<evidence type="ECO:0000313" key="8">
    <source>
        <dbReference type="EMBL" id="TXF87990.1"/>
    </source>
</evidence>
<dbReference type="NCBIfam" id="TIGR01870">
    <property type="entry name" value="cas_TM1810_Csm2"/>
    <property type="match status" value="1"/>
</dbReference>
<dbReference type="AlphaFoldDB" id="A0A5C7FKW1"/>
<keyword evidence="4" id="KW-0694">RNA-binding</keyword>
<proteinExistence type="inferred from homology"/>
<comment type="function">
    <text evidence="1">This subunit may be involved in monitoring complementarity of crRNA and target RNA.</text>
</comment>
<evidence type="ECO:0000256" key="1">
    <source>
        <dbReference type="ARBA" id="ARBA00003640"/>
    </source>
</evidence>
<reference evidence="8 9" key="1">
    <citation type="submission" date="2019-08" db="EMBL/GenBank/DDBJ databases">
        <title>Lewinella sp. strain SSH13 Genome sequencing and assembly.</title>
        <authorList>
            <person name="Kim I."/>
        </authorList>
    </citation>
    <scope>NUCLEOTIDE SEQUENCE [LARGE SCALE GENOMIC DNA]</scope>
    <source>
        <strain evidence="8 9">SSH13</strain>
    </source>
</reference>
<protein>
    <recommendedName>
        <fullName evidence="3">CRISPR system Cms protein Csm2</fullName>
    </recommendedName>
    <alternativeName>
        <fullName evidence="6">CRISPR type III A-associated protein Csm2</fullName>
    </alternativeName>
</protein>
<evidence type="ECO:0000256" key="3">
    <source>
        <dbReference type="ARBA" id="ARBA00016118"/>
    </source>
</evidence>
<evidence type="ECO:0000256" key="2">
    <source>
        <dbReference type="ARBA" id="ARBA00006896"/>
    </source>
</evidence>
<evidence type="ECO:0000256" key="4">
    <source>
        <dbReference type="ARBA" id="ARBA00022884"/>
    </source>
</evidence>
<dbReference type="InterPro" id="IPR010149">
    <property type="entry name" value="CRISPR-assoc_prot_Csm2_III-A"/>
</dbReference>
<name>A0A5C7FKW1_9BACT</name>
<sequence length="141" mass="16282">MPDHNRNRNRDREANRKPPPRKIDTKWITDAHAIDNAAVDWAEEAGKYLVEKKLTASSLRRFFGEIRRIEGDFEKYNNDVPMLRARLAYDTGRKGKPGVKEFKDLVMPGLLAVEQDKSKFLRFIKMIEAIVAFHKANNGAQ</sequence>
<dbReference type="Proteomes" id="UP000321907">
    <property type="component" value="Unassembled WGS sequence"/>
</dbReference>
<dbReference type="RefSeq" id="WP_147931899.1">
    <property type="nucleotide sequence ID" value="NZ_VOXD01000028.1"/>
</dbReference>
<dbReference type="OrthoDB" id="964629at2"/>
<keyword evidence="9" id="KW-1185">Reference proteome</keyword>
<evidence type="ECO:0000256" key="7">
    <source>
        <dbReference type="SAM" id="MobiDB-lite"/>
    </source>
</evidence>
<comment type="caution">
    <text evidence="8">The sequence shown here is derived from an EMBL/GenBank/DDBJ whole genome shotgun (WGS) entry which is preliminary data.</text>
</comment>
<accession>A0A5C7FKW1</accession>
<gene>
    <name evidence="8" type="primary">csm2</name>
    <name evidence="8" type="ORF">FUA23_16655</name>
</gene>
<evidence type="ECO:0000256" key="5">
    <source>
        <dbReference type="ARBA" id="ARBA00023118"/>
    </source>
</evidence>
<evidence type="ECO:0000256" key="6">
    <source>
        <dbReference type="ARBA" id="ARBA00031723"/>
    </source>
</evidence>
<dbReference type="Pfam" id="PF03750">
    <property type="entry name" value="Csm2_III-A"/>
    <property type="match status" value="1"/>
</dbReference>
<dbReference type="GO" id="GO:0051607">
    <property type="term" value="P:defense response to virus"/>
    <property type="evidence" value="ECO:0007669"/>
    <property type="project" value="UniProtKB-KW"/>
</dbReference>
<evidence type="ECO:0000313" key="9">
    <source>
        <dbReference type="Proteomes" id="UP000321907"/>
    </source>
</evidence>
<keyword evidence="5" id="KW-0051">Antiviral defense</keyword>
<feature type="region of interest" description="Disordered" evidence="7">
    <location>
        <begin position="1"/>
        <end position="23"/>
    </location>
</feature>
<dbReference type="GO" id="GO:0003723">
    <property type="term" value="F:RNA binding"/>
    <property type="evidence" value="ECO:0007669"/>
    <property type="project" value="UniProtKB-KW"/>
</dbReference>
<comment type="similarity">
    <text evidence="2">Belongs to the CRISPR-associated Csm2 family.</text>
</comment>
<dbReference type="EMBL" id="VOXD01000028">
    <property type="protein sequence ID" value="TXF87990.1"/>
    <property type="molecule type" value="Genomic_DNA"/>
</dbReference>